<evidence type="ECO:0000256" key="3">
    <source>
        <dbReference type="ARBA" id="ARBA00022989"/>
    </source>
</evidence>
<keyword evidence="2 5" id="KW-0812">Transmembrane</keyword>
<evidence type="ECO:0000313" key="8">
    <source>
        <dbReference type="EMBL" id="SLM47794.1"/>
    </source>
</evidence>
<keyword evidence="5" id="KW-1003">Cell membrane</keyword>
<keyword evidence="5" id="KW-0813">Transport</keyword>
<dbReference type="RefSeq" id="WP_080886271.1">
    <property type="nucleotide sequence ID" value="NZ_LT828648.1"/>
</dbReference>
<dbReference type="Pfam" id="PF00361">
    <property type="entry name" value="Proton_antipo_M"/>
    <property type="match status" value="1"/>
</dbReference>
<dbReference type="GO" id="GO:0008137">
    <property type="term" value="F:NADH dehydrogenase (ubiquinone) activity"/>
    <property type="evidence" value="ECO:0007669"/>
    <property type="project" value="InterPro"/>
</dbReference>
<evidence type="ECO:0000313" key="9">
    <source>
        <dbReference type="Proteomes" id="UP000192042"/>
    </source>
</evidence>
<evidence type="ECO:0000256" key="4">
    <source>
        <dbReference type="ARBA" id="ARBA00023136"/>
    </source>
</evidence>
<feature type="domain" description="NADH:quinone oxidoreductase/Mrp antiporter transmembrane" evidence="7">
    <location>
        <begin position="129"/>
        <end position="426"/>
    </location>
</feature>
<feature type="transmembrane region" description="Helical" evidence="5">
    <location>
        <begin position="131"/>
        <end position="150"/>
    </location>
</feature>
<keyword evidence="5" id="KW-0520">NAD</keyword>
<dbReference type="EMBL" id="LT828648">
    <property type="protein sequence ID" value="SLM47794.1"/>
    <property type="molecule type" value="Genomic_DNA"/>
</dbReference>
<protein>
    <recommendedName>
        <fullName evidence="5">NADH-quinone oxidoreductase subunit N</fullName>
        <ecNumber evidence="5">7.1.1.-</ecNumber>
    </recommendedName>
    <alternativeName>
        <fullName evidence="5">NADH dehydrogenase I subunit N</fullName>
    </alternativeName>
    <alternativeName>
        <fullName evidence="5">NDH-1 subunit N</fullName>
    </alternativeName>
</protein>
<dbReference type="Proteomes" id="UP000192042">
    <property type="component" value="Chromosome I"/>
</dbReference>
<comment type="similarity">
    <text evidence="5">Belongs to the complex I subunit 2 family.</text>
</comment>
<keyword evidence="4 5" id="KW-0472">Membrane</keyword>
<proteinExistence type="inferred from homology"/>
<accession>A0A1W1I462</accession>
<keyword evidence="3 5" id="KW-1133">Transmembrane helix</keyword>
<feature type="transmembrane region" description="Helical" evidence="5">
    <location>
        <begin position="302"/>
        <end position="322"/>
    </location>
</feature>
<feature type="transmembrane region" description="Helical" evidence="5">
    <location>
        <begin position="405"/>
        <end position="435"/>
    </location>
</feature>
<evidence type="ECO:0000259" key="7">
    <source>
        <dbReference type="Pfam" id="PF00361"/>
    </source>
</evidence>
<dbReference type="HAMAP" id="MF_00445">
    <property type="entry name" value="NDH1_NuoN_1"/>
    <property type="match status" value="1"/>
</dbReference>
<dbReference type="STRING" id="1325564.NSJP_1622"/>
<evidence type="ECO:0000256" key="6">
    <source>
        <dbReference type="RuleBase" id="RU000320"/>
    </source>
</evidence>
<comment type="subcellular location">
    <subcellularLocation>
        <location evidence="5">Cell membrane</location>
        <topology evidence="5">Multi-pass membrane protein</topology>
    </subcellularLocation>
    <subcellularLocation>
        <location evidence="1">Endomembrane system</location>
        <topology evidence="1">Multi-pass membrane protein</topology>
    </subcellularLocation>
    <subcellularLocation>
        <location evidence="6">Membrane</location>
        <topology evidence="6">Multi-pass membrane protein</topology>
    </subcellularLocation>
</comment>
<dbReference type="NCBIfam" id="TIGR01770">
    <property type="entry name" value="NDH_I_N"/>
    <property type="match status" value="1"/>
</dbReference>
<keyword evidence="5" id="KW-0874">Quinone</keyword>
<comment type="function">
    <text evidence="5">NDH-1 shuttles electrons from NADH, via FMN and iron-sulfur (Fe-S) centers, to quinones in the respiratory chain. The immediate electron acceptor for the enzyme in this species is believed to be ubiquinone. Couples the redox reaction to proton translocation (for every two electrons transferred, four hydrogen ions are translocated across the cytoplasmic membrane), and thus conserves the redox energy in a proton gradient.</text>
</comment>
<evidence type="ECO:0000256" key="1">
    <source>
        <dbReference type="ARBA" id="ARBA00004127"/>
    </source>
</evidence>
<dbReference type="GO" id="GO:0005886">
    <property type="term" value="C:plasma membrane"/>
    <property type="evidence" value="ECO:0007669"/>
    <property type="project" value="UniProtKB-SubCell"/>
</dbReference>
<dbReference type="OrthoDB" id="9807568at2"/>
<dbReference type="PANTHER" id="PTHR22773">
    <property type="entry name" value="NADH DEHYDROGENASE"/>
    <property type="match status" value="1"/>
</dbReference>
<gene>
    <name evidence="5 8" type="primary">nuoN</name>
    <name evidence="8" type="ORF">NSJP_1622</name>
</gene>
<comment type="subunit">
    <text evidence="5">NDH-1 is composed of 14 different subunits. Subunits NuoA, H, J, K, L, M, N constitute the membrane sector of the complex.</text>
</comment>
<dbReference type="KEGG" id="nja:NSJP_1622"/>
<feature type="transmembrane region" description="Helical" evidence="5">
    <location>
        <begin position="456"/>
        <end position="479"/>
    </location>
</feature>
<dbReference type="AlphaFoldDB" id="A0A1W1I462"/>
<feature type="transmembrane region" description="Helical" evidence="5">
    <location>
        <begin position="6"/>
        <end position="26"/>
    </location>
</feature>
<dbReference type="GO" id="GO:0012505">
    <property type="term" value="C:endomembrane system"/>
    <property type="evidence" value="ECO:0007669"/>
    <property type="project" value="UniProtKB-SubCell"/>
</dbReference>
<keyword evidence="8" id="KW-0560">Oxidoreductase</keyword>
<dbReference type="EC" id="7.1.1.-" evidence="5"/>
<feature type="transmembrane region" description="Helical" evidence="5">
    <location>
        <begin position="80"/>
        <end position="100"/>
    </location>
</feature>
<keyword evidence="9" id="KW-1185">Reference proteome</keyword>
<comment type="catalytic activity">
    <reaction evidence="5">
        <text>a quinone + NADH + 5 H(+)(in) = a quinol + NAD(+) + 4 H(+)(out)</text>
        <dbReference type="Rhea" id="RHEA:57888"/>
        <dbReference type="ChEBI" id="CHEBI:15378"/>
        <dbReference type="ChEBI" id="CHEBI:24646"/>
        <dbReference type="ChEBI" id="CHEBI:57540"/>
        <dbReference type="ChEBI" id="CHEBI:57945"/>
        <dbReference type="ChEBI" id="CHEBI:132124"/>
    </reaction>
</comment>
<feature type="transmembrane region" description="Helical" evidence="5">
    <location>
        <begin position="162"/>
        <end position="186"/>
    </location>
</feature>
<keyword evidence="5" id="KW-0830">Ubiquinone</keyword>
<dbReference type="InterPro" id="IPR001750">
    <property type="entry name" value="ND/Mrp_TM"/>
</dbReference>
<feature type="transmembrane region" description="Helical" evidence="5">
    <location>
        <begin position="107"/>
        <end position="125"/>
    </location>
</feature>
<evidence type="ECO:0000256" key="5">
    <source>
        <dbReference type="HAMAP-Rule" id="MF_00445"/>
    </source>
</evidence>
<dbReference type="InterPro" id="IPR010096">
    <property type="entry name" value="NADH-Q_OxRdtase_suN/2"/>
</dbReference>
<feature type="transmembrane region" description="Helical" evidence="5">
    <location>
        <begin position="38"/>
        <end position="60"/>
    </location>
</feature>
<keyword evidence="5" id="KW-1278">Translocase</keyword>
<dbReference type="PRINTS" id="PR01434">
    <property type="entry name" value="NADHDHGNASE5"/>
</dbReference>
<name>A0A1W1I462_9BACT</name>
<feature type="transmembrane region" description="Helical" evidence="5">
    <location>
        <begin position="243"/>
        <end position="264"/>
    </location>
</feature>
<dbReference type="GO" id="GO:0042773">
    <property type="term" value="P:ATP synthesis coupled electron transport"/>
    <property type="evidence" value="ECO:0007669"/>
    <property type="project" value="InterPro"/>
</dbReference>
<organism evidence="8 9">
    <name type="scientific">Nitrospira japonica</name>
    <dbReference type="NCBI Taxonomy" id="1325564"/>
    <lineage>
        <taxon>Bacteria</taxon>
        <taxon>Pseudomonadati</taxon>
        <taxon>Nitrospirota</taxon>
        <taxon>Nitrospiria</taxon>
        <taxon>Nitrospirales</taxon>
        <taxon>Nitrospiraceae</taxon>
        <taxon>Nitrospira</taxon>
    </lineage>
</organism>
<dbReference type="GO" id="GO:0050136">
    <property type="term" value="F:NADH dehydrogenase (quinone) (non-electrogenic) activity"/>
    <property type="evidence" value="ECO:0007669"/>
    <property type="project" value="UniProtKB-UniRule"/>
</dbReference>
<evidence type="ECO:0000256" key="2">
    <source>
        <dbReference type="ARBA" id="ARBA00022692"/>
    </source>
</evidence>
<feature type="transmembrane region" description="Helical" evidence="5">
    <location>
        <begin position="334"/>
        <end position="358"/>
    </location>
</feature>
<reference evidence="8 9" key="1">
    <citation type="submission" date="2017-03" db="EMBL/GenBank/DDBJ databases">
        <authorList>
            <person name="Afonso C.L."/>
            <person name="Miller P.J."/>
            <person name="Scott M.A."/>
            <person name="Spackman E."/>
            <person name="Goraichik I."/>
            <person name="Dimitrov K.M."/>
            <person name="Suarez D.L."/>
            <person name="Swayne D.E."/>
        </authorList>
    </citation>
    <scope>NUCLEOTIDE SEQUENCE [LARGE SCALE GENOMIC DNA]</scope>
    <source>
        <strain evidence="8">Genome sequencing of Nitrospira japonica strain NJ11</strain>
    </source>
</reference>
<dbReference type="GO" id="GO:0048038">
    <property type="term" value="F:quinone binding"/>
    <property type="evidence" value="ECO:0007669"/>
    <property type="project" value="UniProtKB-KW"/>
</dbReference>
<feature type="transmembrane region" description="Helical" evidence="5">
    <location>
        <begin position="276"/>
        <end position="295"/>
    </location>
</feature>
<feature type="transmembrane region" description="Helical" evidence="5">
    <location>
        <begin position="206"/>
        <end position="231"/>
    </location>
</feature>
<feature type="transmembrane region" description="Helical" evidence="5">
    <location>
        <begin position="379"/>
        <end position="399"/>
    </location>
</feature>
<sequence>MTSFGPDLLVILPELIVIGAACLILVLDPLTEASKKEWLAWISLGALALCIGLTGGQIGTLNLRVFAFNDLVVVDAYARFWKLLLYVVTGLTILMSMPYLKVERLHLGEYYGFMLLSLSGMLVMVSGADLLTIYLGTELMSLSLYVMAGLKRSSPRSLEASAKYFVLGAFSSGLLLYGISLLYGATGGTKLAAIAGAIGSRGFEDPLLMIATVLLTVGFGFKLAVVPFHMWTPDVYQGAPTSVTAFMAVASKAASFAAFLRVFVEGLGGLKADWSGLFVILCLATLILGNVVAIVQTNIKRMLAYSSIAHAGYALIGVVAAARGAGESGGASGLAAVMLYLVVYAFMTLGAFAMIGLFRRGGLESENIEDFAGLAKRQPLAGFLMLVFMVSLAGIPPTAGFIGKFYVFMAAVEAGLTWLAVVAVIFAAVSAYYYMRVVMVMYMREPEPTTAEPPRLLPSPALSVVLAFAVAGVIIFGLFPSTLASLALQSVLSLK</sequence>